<dbReference type="EMBL" id="JAVCAP010000031">
    <property type="protein sequence ID" value="MDP8568620.1"/>
    <property type="molecule type" value="Genomic_DNA"/>
</dbReference>
<keyword evidence="5" id="KW-0472">Membrane</keyword>
<dbReference type="Pfam" id="PF08085">
    <property type="entry name" value="Entericidin"/>
    <property type="match status" value="1"/>
</dbReference>
<evidence type="ECO:0000256" key="7">
    <source>
        <dbReference type="ARBA" id="ARBA00023288"/>
    </source>
</evidence>
<evidence type="ECO:0000313" key="8">
    <source>
        <dbReference type="EMBL" id="MDP8568620.1"/>
    </source>
</evidence>
<keyword evidence="6" id="KW-0564">Palmitate</keyword>
<name>A0ABT9JVJ8_9PROT</name>
<evidence type="ECO:0000256" key="3">
    <source>
        <dbReference type="ARBA" id="ARBA00022475"/>
    </source>
</evidence>
<keyword evidence="3" id="KW-1003">Cell membrane</keyword>
<comment type="caution">
    <text evidence="8">The sequence shown here is derived from an EMBL/GenBank/DDBJ whole genome shotgun (WGS) entry which is preliminary data.</text>
</comment>
<evidence type="ECO:0000256" key="1">
    <source>
        <dbReference type="ARBA" id="ARBA00010296"/>
    </source>
</evidence>
<dbReference type="Pfam" id="PF08139">
    <property type="entry name" value="LPAM_1"/>
    <property type="match status" value="1"/>
</dbReference>
<dbReference type="InterPro" id="IPR012640">
    <property type="entry name" value="Membr_lipoprot_lipid_attach_CS"/>
</dbReference>
<dbReference type="Proteomes" id="UP001225906">
    <property type="component" value="Unassembled WGS sequence"/>
</dbReference>
<keyword evidence="4" id="KW-0732">Signal</keyword>
<comment type="similarity">
    <text evidence="1">Belongs to the EcnA/EcnB lipoprotein family.</text>
</comment>
<organism evidence="8 9">
    <name type="scientific">Methylophilus aquaticus</name>
    <dbReference type="NCBI Taxonomy" id="1971610"/>
    <lineage>
        <taxon>Bacteria</taxon>
        <taxon>Pseudomonadati</taxon>
        <taxon>Pseudomonadota</taxon>
        <taxon>Betaproteobacteria</taxon>
        <taxon>Nitrosomonadales</taxon>
        <taxon>Methylophilaceae</taxon>
        <taxon>Methylophilus</taxon>
    </lineage>
</organism>
<gene>
    <name evidence="8" type="ORF">Q9291_12250</name>
</gene>
<evidence type="ECO:0000256" key="5">
    <source>
        <dbReference type="ARBA" id="ARBA00023136"/>
    </source>
</evidence>
<protein>
    <recommendedName>
        <fullName evidence="2">Type IV secretion system putative lipoprotein virB7</fullName>
    </recommendedName>
</protein>
<dbReference type="InterPro" id="IPR012556">
    <property type="entry name" value="Entericidin"/>
</dbReference>
<dbReference type="RefSeq" id="WP_306390358.1">
    <property type="nucleotide sequence ID" value="NZ_JAVCAP010000031.1"/>
</dbReference>
<keyword evidence="9" id="KW-1185">Reference proteome</keyword>
<evidence type="ECO:0000256" key="4">
    <source>
        <dbReference type="ARBA" id="ARBA00022729"/>
    </source>
</evidence>
<accession>A0ABT9JVJ8</accession>
<evidence type="ECO:0000256" key="6">
    <source>
        <dbReference type="ARBA" id="ARBA00023139"/>
    </source>
</evidence>
<reference evidence="9" key="1">
    <citation type="journal article" date="2019" name="Int. J. Syst. Evol. Microbiol.">
        <title>The Global Catalogue of Microorganisms (GCM) 10K type strain sequencing project: providing services to taxonomists for standard genome sequencing and annotation.</title>
        <authorList>
            <consortium name="The Broad Institute Genomics Platform"/>
            <consortium name="The Broad Institute Genome Sequencing Center for Infectious Disease"/>
            <person name="Wu L."/>
            <person name="Ma J."/>
        </authorList>
    </citation>
    <scope>NUCLEOTIDE SEQUENCE [LARGE SCALE GENOMIC DNA]</scope>
    <source>
        <strain evidence="9">VKM B-3159</strain>
    </source>
</reference>
<keyword evidence="7 8" id="KW-0449">Lipoprotein</keyword>
<evidence type="ECO:0000313" key="9">
    <source>
        <dbReference type="Proteomes" id="UP001225906"/>
    </source>
</evidence>
<dbReference type="PROSITE" id="PS51257">
    <property type="entry name" value="PROKAR_LIPOPROTEIN"/>
    <property type="match status" value="1"/>
</dbReference>
<evidence type="ECO:0000256" key="2">
    <source>
        <dbReference type="ARBA" id="ARBA00017922"/>
    </source>
</evidence>
<proteinExistence type="inferred from homology"/>
<sequence length="39" mass="4075">MKKIVTLIALALVLSACNTINGMGKDIEQAGEAVQKSSK</sequence>